<dbReference type="Pfam" id="PF19706">
    <property type="entry name" value="DUF6203"/>
    <property type="match status" value="1"/>
</dbReference>
<sequence length="62" mass="7068">MKKFFKVVVARWLARTPIGLAILGLGWLLGRRRKERAQSEGERGGRGRNRLQGQGRRGGPRR</sequence>
<feature type="region of interest" description="Disordered" evidence="1">
    <location>
        <begin position="36"/>
        <end position="62"/>
    </location>
</feature>
<protein>
    <submittedName>
        <fullName evidence="3">LPXTG-motif cell wall anchor domain-containing protein/PEP-CTERM protein-sorting domain-containing protein</fullName>
    </submittedName>
</protein>
<organism evidence="3 4">
    <name type="scientific">Streptosporangium subroseum</name>
    <dbReference type="NCBI Taxonomy" id="106412"/>
    <lineage>
        <taxon>Bacteria</taxon>
        <taxon>Bacillati</taxon>
        <taxon>Actinomycetota</taxon>
        <taxon>Actinomycetes</taxon>
        <taxon>Streptosporangiales</taxon>
        <taxon>Streptosporangiaceae</taxon>
        <taxon>Streptosporangium</taxon>
    </lineage>
</organism>
<keyword evidence="2" id="KW-0472">Membrane</keyword>
<dbReference type="InterPro" id="IPR045777">
    <property type="entry name" value="DUF6203"/>
</dbReference>
<evidence type="ECO:0000256" key="2">
    <source>
        <dbReference type="SAM" id="Phobius"/>
    </source>
</evidence>
<dbReference type="EMBL" id="FZOD01000024">
    <property type="protein sequence ID" value="SNT10521.1"/>
    <property type="molecule type" value="Genomic_DNA"/>
</dbReference>
<gene>
    <name evidence="3" type="ORF">SAMN05216276_102484</name>
</gene>
<keyword evidence="2" id="KW-0812">Transmembrane</keyword>
<proteinExistence type="predicted"/>
<dbReference type="NCBIfam" id="TIGR01167">
    <property type="entry name" value="LPXTG_anchor"/>
    <property type="match status" value="1"/>
</dbReference>
<keyword evidence="4" id="KW-1185">Reference proteome</keyword>
<dbReference type="Proteomes" id="UP000198282">
    <property type="component" value="Unassembled WGS sequence"/>
</dbReference>
<feature type="compositionally biased region" description="Basic and acidic residues" evidence="1">
    <location>
        <begin position="36"/>
        <end position="45"/>
    </location>
</feature>
<evidence type="ECO:0000256" key="1">
    <source>
        <dbReference type="SAM" id="MobiDB-lite"/>
    </source>
</evidence>
<evidence type="ECO:0000313" key="4">
    <source>
        <dbReference type="Proteomes" id="UP000198282"/>
    </source>
</evidence>
<reference evidence="3 4" key="1">
    <citation type="submission" date="2017-06" db="EMBL/GenBank/DDBJ databases">
        <authorList>
            <person name="Kim H.J."/>
            <person name="Triplett B.A."/>
        </authorList>
    </citation>
    <scope>NUCLEOTIDE SEQUENCE [LARGE SCALE GENOMIC DNA]</scope>
    <source>
        <strain evidence="3 4">CGMCC 4.2132</strain>
    </source>
</reference>
<dbReference type="RefSeq" id="WP_143653327.1">
    <property type="nucleotide sequence ID" value="NZ_FZOD01000024.1"/>
</dbReference>
<name>A0A239JXA2_9ACTN</name>
<evidence type="ECO:0000313" key="3">
    <source>
        <dbReference type="EMBL" id="SNT10521.1"/>
    </source>
</evidence>
<dbReference type="AlphaFoldDB" id="A0A239JXA2"/>
<feature type="transmembrane region" description="Helical" evidence="2">
    <location>
        <begin position="12"/>
        <end position="30"/>
    </location>
</feature>
<accession>A0A239JXA2</accession>
<keyword evidence="2" id="KW-1133">Transmembrane helix</keyword>